<evidence type="ECO:0000313" key="5">
    <source>
        <dbReference type="EMBL" id="KAG0262249.1"/>
    </source>
</evidence>
<protein>
    <recommendedName>
        <fullName evidence="1">Phosphatidylglycerol/phosphatidylinositol transfer protein</fullName>
    </recommendedName>
</protein>
<gene>
    <name evidence="5" type="ORF">DFQ27_002476</name>
</gene>
<organism evidence="5 6">
    <name type="scientific">Actinomortierella ambigua</name>
    <dbReference type="NCBI Taxonomy" id="1343610"/>
    <lineage>
        <taxon>Eukaryota</taxon>
        <taxon>Fungi</taxon>
        <taxon>Fungi incertae sedis</taxon>
        <taxon>Mucoromycota</taxon>
        <taxon>Mortierellomycotina</taxon>
        <taxon>Mortierellomycetes</taxon>
        <taxon>Mortierellales</taxon>
        <taxon>Mortierellaceae</taxon>
        <taxon>Actinomortierella</taxon>
    </lineage>
</organism>
<comment type="caution">
    <text evidence="5">The sequence shown here is derived from an EMBL/GenBank/DDBJ whole genome shotgun (WGS) entry which is preliminary data.</text>
</comment>
<dbReference type="InterPro" id="IPR014756">
    <property type="entry name" value="Ig_E-set"/>
</dbReference>
<keyword evidence="3" id="KW-0732">Signal</keyword>
<dbReference type="OrthoDB" id="6409159at2759"/>
<reference evidence="5" key="1">
    <citation type="journal article" date="2020" name="Fungal Divers.">
        <title>Resolving the Mortierellaceae phylogeny through synthesis of multi-gene phylogenetics and phylogenomics.</title>
        <authorList>
            <person name="Vandepol N."/>
            <person name="Liber J."/>
            <person name="Desiro A."/>
            <person name="Na H."/>
            <person name="Kennedy M."/>
            <person name="Barry K."/>
            <person name="Grigoriev I.V."/>
            <person name="Miller A.N."/>
            <person name="O'Donnell K."/>
            <person name="Stajich J.E."/>
            <person name="Bonito G."/>
        </authorList>
    </citation>
    <scope>NUCLEOTIDE SEQUENCE</scope>
    <source>
        <strain evidence="5">BC1065</strain>
    </source>
</reference>
<dbReference type="EMBL" id="JAAAJB010000193">
    <property type="protein sequence ID" value="KAG0262249.1"/>
    <property type="molecule type" value="Genomic_DNA"/>
</dbReference>
<name>A0A9P6QBG3_9FUNG</name>
<evidence type="ECO:0000256" key="1">
    <source>
        <dbReference type="ARBA" id="ARBA00016056"/>
    </source>
</evidence>
<evidence type="ECO:0000313" key="6">
    <source>
        <dbReference type="Proteomes" id="UP000807716"/>
    </source>
</evidence>
<dbReference type="Proteomes" id="UP000807716">
    <property type="component" value="Unassembled WGS sequence"/>
</dbReference>
<keyword evidence="6" id="KW-1185">Reference proteome</keyword>
<dbReference type="AlphaFoldDB" id="A0A9P6QBG3"/>
<dbReference type="Pfam" id="PF02221">
    <property type="entry name" value="E1_DerP2_DerF2"/>
    <property type="match status" value="1"/>
</dbReference>
<accession>A0A9P6QBG3</accession>
<sequence length="318" mass="33768">MKIIAVFAALLIATATNAQPKPVVTPPPTPSSSSSPSWFNCAGTKPTQMNVSGFSASPIPICANRPLQLAATGNMAVPIEQGARVLLTGRWATHVVYRDSVDLCQVLADAGTPCPTVADLSSLTINTRTKPNFPVQIPLNLTVEAVNADGQLIFCQAVNKVPTMNCDPPTTTTPRPIPTPVAGNWVKCDGPQILTPTSFSASPSAWCEGMNVCFNFAGTLSSAITSSLYLTLSTGFDKPTNLTNVFGSWSVDLRNQGFPYDIPAGSTSFKFCGPVNKYAPDAASAWRLGLMYLPDRASRHTDLLCLKSTNTFEIPPCP</sequence>
<feature type="region of interest" description="Disordered" evidence="2">
    <location>
        <begin position="20"/>
        <end position="39"/>
    </location>
</feature>
<evidence type="ECO:0000256" key="3">
    <source>
        <dbReference type="SAM" id="SignalP"/>
    </source>
</evidence>
<dbReference type="SUPFAM" id="SSF81296">
    <property type="entry name" value="E set domains"/>
    <property type="match status" value="1"/>
</dbReference>
<proteinExistence type="predicted"/>
<evidence type="ECO:0000256" key="2">
    <source>
        <dbReference type="SAM" id="MobiDB-lite"/>
    </source>
</evidence>
<evidence type="ECO:0000259" key="4">
    <source>
        <dbReference type="Pfam" id="PF02221"/>
    </source>
</evidence>
<feature type="chain" id="PRO_5040442265" description="Phosphatidylglycerol/phosphatidylinositol transfer protein" evidence="3">
    <location>
        <begin position="19"/>
        <end position="318"/>
    </location>
</feature>
<dbReference type="InterPro" id="IPR003172">
    <property type="entry name" value="ML_dom"/>
</dbReference>
<feature type="domain" description="MD-2-related lipid-recognition" evidence="4">
    <location>
        <begin position="37"/>
        <end position="157"/>
    </location>
</feature>
<feature type="signal peptide" evidence="3">
    <location>
        <begin position="1"/>
        <end position="18"/>
    </location>
</feature>